<evidence type="ECO:0000256" key="2">
    <source>
        <dbReference type="SAM" id="Phobius"/>
    </source>
</evidence>
<feature type="region of interest" description="Disordered" evidence="1">
    <location>
        <begin position="28"/>
        <end position="86"/>
    </location>
</feature>
<dbReference type="PANTHER" id="PTHR21845:SF2">
    <property type="entry name" value="MATRIX-REMODELING-ASSOCIATED PROTEIN 7"/>
    <property type="match status" value="1"/>
</dbReference>
<sequence>MDLDVSYLLPAILFTLFAIIVGSSFFTKKQKPTNQTPPDVPHRHKEPEKPSGGYAERKVPEPAPIVVHKEEPKAEEVVAEEKVEEKGPEVVAVAPVVEEMGVVEEQPATEPDVPPAPETTGIQEPEPELEKEPEAVPEEEPIPDLIPGSVVEEVTPEDLIEPESVPEPTPAPEHVLEKESVAEHNEGDVKEDGSLKYTPGRTPQFEEMMTNREMEEEQRVELTTDFTSL</sequence>
<feature type="compositionally biased region" description="Basic and acidic residues" evidence="1">
    <location>
        <begin position="67"/>
        <end position="86"/>
    </location>
</feature>
<accession>A0AAD7RRR9</accession>
<dbReference type="EMBL" id="JAINUG010000186">
    <property type="protein sequence ID" value="KAJ8389169.1"/>
    <property type="molecule type" value="Genomic_DNA"/>
</dbReference>
<dbReference type="Proteomes" id="UP001221898">
    <property type="component" value="Unassembled WGS sequence"/>
</dbReference>
<dbReference type="InterPro" id="IPR026622">
    <property type="entry name" value="Mxra7"/>
</dbReference>
<feature type="region of interest" description="Disordered" evidence="1">
    <location>
        <begin position="101"/>
        <end position="229"/>
    </location>
</feature>
<reference evidence="3" key="1">
    <citation type="journal article" date="2023" name="Science">
        <title>Genome structures resolve the early diversification of teleost fishes.</title>
        <authorList>
            <person name="Parey E."/>
            <person name="Louis A."/>
            <person name="Montfort J."/>
            <person name="Bouchez O."/>
            <person name="Roques C."/>
            <person name="Iampietro C."/>
            <person name="Lluch J."/>
            <person name="Castinel A."/>
            <person name="Donnadieu C."/>
            <person name="Desvignes T."/>
            <person name="Floi Bucao C."/>
            <person name="Jouanno E."/>
            <person name="Wen M."/>
            <person name="Mejri S."/>
            <person name="Dirks R."/>
            <person name="Jansen H."/>
            <person name="Henkel C."/>
            <person name="Chen W.J."/>
            <person name="Zahm M."/>
            <person name="Cabau C."/>
            <person name="Klopp C."/>
            <person name="Thompson A.W."/>
            <person name="Robinson-Rechavi M."/>
            <person name="Braasch I."/>
            <person name="Lecointre G."/>
            <person name="Bobe J."/>
            <person name="Postlethwait J.H."/>
            <person name="Berthelot C."/>
            <person name="Roest Crollius H."/>
            <person name="Guiguen Y."/>
        </authorList>
    </citation>
    <scope>NUCLEOTIDE SEQUENCE</scope>
    <source>
        <strain evidence="3">NC1722</strain>
    </source>
</reference>
<evidence type="ECO:0008006" key="5">
    <source>
        <dbReference type="Google" id="ProtNLM"/>
    </source>
</evidence>
<keyword evidence="2" id="KW-0812">Transmembrane</keyword>
<evidence type="ECO:0000256" key="1">
    <source>
        <dbReference type="SAM" id="MobiDB-lite"/>
    </source>
</evidence>
<evidence type="ECO:0000313" key="3">
    <source>
        <dbReference type="EMBL" id="KAJ8389169.1"/>
    </source>
</evidence>
<keyword evidence="2" id="KW-0472">Membrane</keyword>
<keyword evidence="4" id="KW-1185">Reference proteome</keyword>
<keyword evidence="2" id="KW-1133">Transmembrane helix</keyword>
<proteinExistence type="predicted"/>
<dbReference type="AlphaFoldDB" id="A0AAD7RRR9"/>
<comment type="caution">
    <text evidence="3">The sequence shown here is derived from an EMBL/GenBank/DDBJ whole genome shotgun (WGS) entry which is preliminary data.</text>
</comment>
<gene>
    <name evidence="3" type="ORF">AAFF_G00123750</name>
</gene>
<feature type="compositionally biased region" description="Basic and acidic residues" evidence="1">
    <location>
        <begin position="45"/>
        <end position="60"/>
    </location>
</feature>
<protein>
    <recommendedName>
        <fullName evidence="5">Matrix-remodeling-associated protein 7</fullName>
    </recommendedName>
</protein>
<feature type="compositionally biased region" description="Basic and acidic residues" evidence="1">
    <location>
        <begin position="174"/>
        <end position="194"/>
    </location>
</feature>
<feature type="compositionally biased region" description="Basic and acidic residues" evidence="1">
    <location>
        <begin position="209"/>
        <end position="222"/>
    </location>
</feature>
<feature type="compositionally biased region" description="Polar residues" evidence="1">
    <location>
        <begin position="28"/>
        <end position="37"/>
    </location>
</feature>
<organism evidence="3 4">
    <name type="scientific">Aldrovandia affinis</name>
    <dbReference type="NCBI Taxonomy" id="143900"/>
    <lineage>
        <taxon>Eukaryota</taxon>
        <taxon>Metazoa</taxon>
        <taxon>Chordata</taxon>
        <taxon>Craniata</taxon>
        <taxon>Vertebrata</taxon>
        <taxon>Euteleostomi</taxon>
        <taxon>Actinopterygii</taxon>
        <taxon>Neopterygii</taxon>
        <taxon>Teleostei</taxon>
        <taxon>Notacanthiformes</taxon>
        <taxon>Halosauridae</taxon>
        <taxon>Aldrovandia</taxon>
    </lineage>
</organism>
<dbReference type="PANTHER" id="PTHR21845">
    <property type="entry name" value="TRANSMEMBRANE ANCHOR PROTEIN 1"/>
    <property type="match status" value="1"/>
</dbReference>
<evidence type="ECO:0000313" key="4">
    <source>
        <dbReference type="Proteomes" id="UP001221898"/>
    </source>
</evidence>
<feature type="transmembrane region" description="Helical" evidence="2">
    <location>
        <begin position="6"/>
        <end position="26"/>
    </location>
</feature>
<name>A0AAD7RRR9_9TELE</name>